<comment type="caution">
    <text evidence="4">The sequence shown here is derived from an EMBL/GenBank/DDBJ whole genome shotgun (WGS) entry which is preliminary data.</text>
</comment>
<dbReference type="InterPro" id="IPR000682">
    <property type="entry name" value="PCMT"/>
</dbReference>
<dbReference type="EMBL" id="JAAGSC010000041">
    <property type="protein sequence ID" value="NDY96016.1"/>
    <property type="molecule type" value="Genomic_DNA"/>
</dbReference>
<sequence>MSLNIEQARFNMVEQQIRTWDVLDTNVLDVLGKVPREDFVPSRYRRMAFADLRLPLAMQQVMMKPVEEGRMLQALGLEQGHTVLEIGTGSGFTAACLSALGGRVLSIDIHAELADTAAARLERLGFTDVEVRCSDVFDESFDPGRTFDRIVVTGSAADVPTRLLDWVSPGGCLFAVRGCSPAMEAVCVNLDAQGQRSTESLFETDLPRLIGAEDRPVFEF</sequence>
<evidence type="ECO:0000256" key="1">
    <source>
        <dbReference type="ARBA" id="ARBA00005369"/>
    </source>
</evidence>
<dbReference type="GO" id="GO:0032259">
    <property type="term" value="P:methylation"/>
    <property type="evidence" value="ECO:0007669"/>
    <property type="project" value="UniProtKB-KW"/>
</dbReference>
<keyword evidence="5" id="KW-1185">Reference proteome</keyword>
<evidence type="ECO:0000313" key="5">
    <source>
        <dbReference type="Proteomes" id="UP000484885"/>
    </source>
</evidence>
<protein>
    <recommendedName>
        <fullName evidence="2">Protein-L-isoaspartate O-methyltransferase</fullName>
    </recommendedName>
    <alternativeName>
        <fullName evidence="3">Protein L-isoaspartyl methyltransferase</fullName>
    </alternativeName>
</protein>
<dbReference type="PANTHER" id="PTHR11579">
    <property type="entry name" value="PROTEIN-L-ISOASPARTATE O-METHYLTRANSFERASE"/>
    <property type="match status" value="1"/>
</dbReference>
<dbReference type="Gene3D" id="3.40.50.150">
    <property type="entry name" value="Vaccinia Virus protein VP39"/>
    <property type="match status" value="1"/>
</dbReference>
<dbReference type="GO" id="GO:0005737">
    <property type="term" value="C:cytoplasm"/>
    <property type="evidence" value="ECO:0007669"/>
    <property type="project" value="TreeGrafter"/>
</dbReference>
<dbReference type="CDD" id="cd02440">
    <property type="entry name" value="AdoMet_MTases"/>
    <property type="match status" value="1"/>
</dbReference>
<organism evidence="4 5">
    <name type="scientific">Wenzhouxiangella limi</name>
    <dbReference type="NCBI Taxonomy" id="2707351"/>
    <lineage>
        <taxon>Bacteria</taxon>
        <taxon>Pseudomonadati</taxon>
        <taxon>Pseudomonadota</taxon>
        <taxon>Gammaproteobacteria</taxon>
        <taxon>Chromatiales</taxon>
        <taxon>Wenzhouxiangellaceae</taxon>
        <taxon>Wenzhouxiangella</taxon>
    </lineage>
</organism>
<evidence type="ECO:0000256" key="3">
    <source>
        <dbReference type="ARBA" id="ARBA00030757"/>
    </source>
</evidence>
<name>A0A845V497_9GAMM</name>
<dbReference type="RefSeq" id="WP_164211402.1">
    <property type="nucleotide sequence ID" value="NZ_JAAGSC010000041.1"/>
</dbReference>
<dbReference type="GO" id="GO:0004719">
    <property type="term" value="F:protein-L-isoaspartate (D-aspartate) O-methyltransferase activity"/>
    <property type="evidence" value="ECO:0007669"/>
    <property type="project" value="InterPro"/>
</dbReference>
<proteinExistence type="inferred from homology"/>
<gene>
    <name evidence="4" type="ORF">G3I74_09760</name>
</gene>
<comment type="similarity">
    <text evidence="1">Belongs to the methyltransferase superfamily. L-isoaspartyl/D-aspartyl protein methyltransferase family.</text>
</comment>
<dbReference type="Proteomes" id="UP000484885">
    <property type="component" value="Unassembled WGS sequence"/>
</dbReference>
<evidence type="ECO:0000313" key="4">
    <source>
        <dbReference type="EMBL" id="NDY96016.1"/>
    </source>
</evidence>
<keyword evidence="4" id="KW-0808">Transferase</keyword>
<dbReference type="PANTHER" id="PTHR11579:SF18">
    <property type="entry name" value="PROTEIN-L-ISOASPARTATE O-METHYLTRANSFERASE"/>
    <property type="match status" value="1"/>
</dbReference>
<dbReference type="AlphaFoldDB" id="A0A845V497"/>
<dbReference type="InterPro" id="IPR029063">
    <property type="entry name" value="SAM-dependent_MTases_sf"/>
</dbReference>
<accession>A0A845V497</accession>
<evidence type="ECO:0000256" key="2">
    <source>
        <dbReference type="ARBA" id="ARBA00013346"/>
    </source>
</evidence>
<dbReference type="Pfam" id="PF01135">
    <property type="entry name" value="PCMT"/>
    <property type="match status" value="1"/>
</dbReference>
<reference evidence="4 5" key="1">
    <citation type="submission" date="2020-02" db="EMBL/GenBank/DDBJ databases">
        <authorList>
            <person name="Zhang X.-Y."/>
        </authorList>
    </citation>
    <scope>NUCLEOTIDE SEQUENCE [LARGE SCALE GENOMIC DNA]</scope>
    <source>
        <strain evidence="4 5">C33</strain>
    </source>
</reference>
<dbReference type="SUPFAM" id="SSF53335">
    <property type="entry name" value="S-adenosyl-L-methionine-dependent methyltransferases"/>
    <property type="match status" value="1"/>
</dbReference>
<keyword evidence="4" id="KW-0489">Methyltransferase</keyword>